<evidence type="ECO:0000313" key="6">
    <source>
        <dbReference type="EMBL" id="SPZ06298.1"/>
    </source>
</evidence>
<dbReference type="InterPro" id="IPR001789">
    <property type="entry name" value="Sig_transdc_resp-reg_receiver"/>
</dbReference>
<proteinExistence type="predicted"/>
<dbReference type="Gene3D" id="3.40.50.2300">
    <property type="match status" value="1"/>
</dbReference>
<evidence type="ECO:0000313" key="5">
    <source>
        <dbReference type="EMBL" id="MBH3437510.1"/>
    </source>
</evidence>
<feature type="modified residue" description="4-aspartylphosphate" evidence="2">
    <location>
        <position position="54"/>
    </location>
</feature>
<keyword evidence="1 2" id="KW-0597">Phosphoprotein</keyword>
<name>A0A2X2CFB4_PSELU</name>
<evidence type="ECO:0000313" key="9">
    <source>
        <dbReference type="Proteomes" id="UP000638986"/>
    </source>
</evidence>
<dbReference type="Proteomes" id="UP000626180">
    <property type="component" value="Unassembled WGS sequence"/>
</dbReference>
<dbReference type="PROSITE" id="PS50110">
    <property type="entry name" value="RESPONSE_REGULATORY"/>
    <property type="match status" value="1"/>
</dbReference>
<dbReference type="EMBL" id="JADTXM010000001">
    <property type="protein sequence ID" value="MBH3437510.1"/>
    <property type="molecule type" value="Genomic_DNA"/>
</dbReference>
<dbReference type="EMBL" id="UAUF01000011">
    <property type="protein sequence ID" value="SPZ06298.1"/>
    <property type="molecule type" value="Genomic_DNA"/>
</dbReference>
<evidence type="ECO:0000313" key="4">
    <source>
        <dbReference type="EMBL" id="MBF8640899.1"/>
    </source>
</evidence>
<reference evidence="5 9" key="3">
    <citation type="submission" date="2020-11" db="EMBL/GenBank/DDBJ databases">
        <title>Enhanced detection system for hospital associated transmission using whole genome sequencing surveillance.</title>
        <authorList>
            <person name="Harrison L.H."/>
            <person name="Van Tyne D."/>
            <person name="Marsh J.W."/>
            <person name="Griffith M.P."/>
            <person name="Snyder D.J."/>
            <person name="Cooper V.S."/>
            <person name="Mustapha M."/>
        </authorList>
    </citation>
    <scope>NUCLEOTIDE SEQUENCE [LARGE SCALE GENOMIC DNA]</scope>
    <source>
        <strain evidence="5 9">PSB00013</strain>
    </source>
</reference>
<reference evidence="4 8" key="2">
    <citation type="submission" date="2020-10" db="EMBL/GenBank/DDBJ databases">
        <title>Genome sequences of Pseudomonas isolates.</title>
        <authorList>
            <person name="Wessels L."/>
            <person name="Reich F."/>
            <person name="Hammerl J."/>
        </authorList>
    </citation>
    <scope>NUCLEOTIDE SEQUENCE [LARGE SCALE GENOMIC DNA]</scope>
    <source>
        <strain evidence="4 8">20-MO00624-0</strain>
    </source>
</reference>
<dbReference type="InterPro" id="IPR050595">
    <property type="entry name" value="Bact_response_regulator"/>
</dbReference>
<dbReference type="Pfam" id="PF00072">
    <property type="entry name" value="Response_reg"/>
    <property type="match status" value="1"/>
</dbReference>
<dbReference type="SUPFAM" id="SSF52172">
    <property type="entry name" value="CheY-like"/>
    <property type="match status" value="1"/>
</dbReference>
<dbReference type="Proteomes" id="UP000638986">
    <property type="component" value="Unassembled WGS sequence"/>
</dbReference>
<dbReference type="GeneID" id="300267607"/>
<dbReference type="InterPro" id="IPR011006">
    <property type="entry name" value="CheY-like_superfamily"/>
</dbReference>
<evidence type="ECO:0000259" key="3">
    <source>
        <dbReference type="PROSITE" id="PS50110"/>
    </source>
</evidence>
<gene>
    <name evidence="6" type="primary">cheY_1</name>
    <name evidence="5" type="ORF">I5Q09_02280</name>
    <name evidence="4" type="ORF">IRZ65_09400</name>
    <name evidence="6" type="ORF">NCTC11842_02190</name>
</gene>
<dbReference type="RefSeq" id="WP_010798348.1">
    <property type="nucleotide sequence ID" value="NZ_CP069262.1"/>
</dbReference>
<dbReference type="PANTHER" id="PTHR44591:SF25">
    <property type="entry name" value="CHEMOTAXIS TWO-COMPONENT RESPONSE REGULATOR"/>
    <property type="match status" value="1"/>
</dbReference>
<evidence type="ECO:0000256" key="2">
    <source>
        <dbReference type="PROSITE-ProRule" id="PRU00169"/>
    </source>
</evidence>
<dbReference type="PANTHER" id="PTHR44591">
    <property type="entry name" value="STRESS RESPONSE REGULATOR PROTEIN 1"/>
    <property type="match status" value="1"/>
</dbReference>
<sequence length="124" mass="13232">MSKNIMIVDDSATMLMSLRSSLEMSGFKVEAANDGVQAMSKLQGGYKPDLIITDINMPNMGGLELIGKARALPGMRFVPILALTTESQQSKRDEAKKNGATGWLVKPVGAADLLKVIKQVLPGA</sequence>
<dbReference type="GO" id="GO:0000160">
    <property type="term" value="P:phosphorelay signal transduction system"/>
    <property type="evidence" value="ECO:0007669"/>
    <property type="project" value="InterPro"/>
</dbReference>
<protein>
    <submittedName>
        <fullName evidence="6">Chemotaxis protein CheY</fullName>
    </submittedName>
    <submittedName>
        <fullName evidence="4">Response regulator</fullName>
    </submittedName>
</protein>
<feature type="domain" description="Response regulatory" evidence="3">
    <location>
        <begin position="4"/>
        <end position="121"/>
    </location>
</feature>
<dbReference type="SMART" id="SM00448">
    <property type="entry name" value="REC"/>
    <property type="match status" value="1"/>
</dbReference>
<accession>A0A2X2CFB4</accession>
<evidence type="ECO:0000256" key="1">
    <source>
        <dbReference type="ARBA" id="ARBA00022553"/>
    </source>
</evidence>
<dbReference type="AlphaFoldDB" id="A0A2X2CFB4"/>
<organism evidence="6 7">
    <name type="scientific">Pseudomonas luteola</name>
    <dbReference type="NCBI Taxonomy" id="47886"/>
    <lineage>
        <taxon>Bacteria</taxon>
        <taxon>Pseudomonadati</taxon>
        <taxon>Pseudomonadota</taxon>
        <taxon>Gammaproteobacteria</taxon>
        <taxon>Pseudomonadales</taxon>
        <taxon>Pseudomonadaceae</taxon>
        <taxon>Pseudomonas</taxon>
    </lineage>
</organism>
<keyword evidence="8" id="KW-1185">Reference proteome</keyword>
<evidence type="ECO:0000313" key="7">
    <source>
        <dbReference type="Proteomes" id="UP000250443"/>
    </source>
</evidence>
<dbReference type="Proteomes" id="UP000250443">
    <property type="component" value="Unassembled WGS sequence"/>
</dbReference>
<evidence type="ECO:0000313" key="8">
    <source>
        <dbReference type="Proteomes" id="UP000626180"/>
    </source>
</evidence>
<dbReference type="EMBL" id="JADMCD010000003">
    <property type="protein sequence ID" value="MBF8640899.1"/>
    <property type="molecule type" value="Genomic_DNA"/>
</dbReference>
<reference evidence="6 7" key="1">
    <citation type="submission" date="2018-06" db="EMBL/GenBank/DDBJ databases">
        <authorList>
            <consortium name="Pathogen Informatics"/>
            <person name="Doyle S."/>
        </authorList>
    </citation>
    <scope>NUCLEOTIDE SEQUENCE [LARGE SCALE GENOMIC DNA]</scope>
    <source>
        <strain evidence="6 7">NCTC11842</strain>
    </source>
</reference>